<feature type="region of interest" description="Disordered" evidence="12">
    <location>
        <begin position="1611"/>
        <end position="1643"/>
    </location>
</feature>
<feature type="domain" description="Helicase ATP-binding" evidence="16">
    <location>
        <begin position="1088"/>
        <end position="1265"/>
    </location>
</feature>
<evidence type="ECO:0000259" key="19">
    <source>
        <dbReference type="PROSITE" id="PS51805"/>
    </source>
</evidence>
<feature type="compositionally biased region" description="Acidic residues" evidence="12">
    <location>
        <begin position="190"/>
        <end position="200"/>
    </location>
</feature>
<evidence type="ECO:0000256" key="6">
    <source>
        <dbReference type="ARBA" id="ARBA00022833"/>
    </source>
</evidence>
<dbReference type="Pfam" id="PF13831">
    <property type="entry name" value="PHD_2"/>
    <property type="match status" value="1"/>
</dbReference>
<feature type="domain" description="Helicase C-terminal" evidence="17">
    <location>
        <begin position="1397"/>
        <end position="1548"/>
    </location>
</feature>
<feature type="compositionally biased region" description="Low complexity" evidence="12">
    <location>
        <begin position="1835"/>
        <end position="1855"/>
    </location>
</feature>
<dbReference type="GO" id="GO:0042393">
    <property type="term" value="F:histone binding"/>
    <property type="evidence" value="ECO:0007669"/>
    <property type="project" value="TreeGrafter"/>
</dbReference>
<dbReference type="GO" id="GO:0016887">
    <property type="term" value="F:ATP hydrolysis activity"/>
    <property type="evidence" value="ECO:0007669"/>
    <property type="project" value="TreeGrafter"/>
</dbReference>
<feature type="compositionally biased region" description="Acidic residues" evidence="12">
    <location>
        <begin position="1939"/>
        <end position="1955"/>
    </location>
</feature>
<sequence>MALGASYVGQSGLLNCPCSIQIEVFRFILKIKSPRGILTNNKRFFVATRHEPPHKCGEAEEAKGKERNHFPDPGASPRKSKCPTPAGVPRVRHSDQIPPEFPMEDVEPVPREEEPPHTMDEPQENAQAEPEAQEQPSKETENIPEEKEPVKEEEKDTATEETPEAEETEETEVEEATEELPEETEKIETEEAEKDDETEKEEVPTASSTSEEVDAVTEKAETDLTTSSTSAETGAEAETADPLETEKQEEELQLKEEETQKTEQQNGDLAEAPQEDAKADPALGEDVKMPLSVDTETQQHANRQMQFPFASSNFLAPSPTPIRPLDGDPRAMKQQQEGDSANDADTSTNASGNTQNDAAGANNSNAVSQSQMFYHQTNAPSFYTTPQDGPPVGPAMMEQSQPSSAPMASQNTQNNPNWNPQMGQQGAPTTRSPSNQQGGGDPGLTPAPFPAKSLVPLRLDENSYGLDRAKLSRLGAYAKNASTPAQASALAVDVLRASIGAENTRAHGWKNQFPGDEYEVLLQKGSIGLCMNMSVRLGSVSVTSFRRPEPGLMGPAEASGVITVGDDLIAVDGFLVQSQEDFARVVSRLKSLRPVLLRFRRPGGNGLVSSINRDAHGYRKGQQTSIAGLDNPQLFTAGMWHLGVRYISPNRWAAELHVDGGGIRRLGVFSTEKEAARAYNQYIIQTYGNGAVQFMNPAGSGAHGNIPAAMSNMQPVQRRRPLLRAAFTAEQKEQLRAQIMVFKFTSTGGNIPNEILSRALKTTAHNYIQPNANRNKRKNFAPIVMPKPAKKKTKRGKKKKAYSDEDEDESDSDDEYSGPKVLSEEKPARRSGRNLGKAKKKYVDEKLDFEISDEEKPDKPKQKEAAKGPQIDKIVSVRFHKDTAKDTDVSMEFLIKWKDTSYLHVSWLSVREIEEFGQHAIQRMKRHLQKNSRLVEDARETVVVGEEKDLSNYFSDSYIEVDRILNAKEVEEPEESNPYLVHLLEKDASDTEDEPKVPKKKGIKYLVKWRDMSYVDCTWEWEDQLTDDRKIAAFHRFNHPPIINGAHPASYSDVRPEPNTWAKYLESPVYNNQNTLRSYQLEGLNWLTFCWYNRRNCILADEMGLGKTVQATSILEHLRQREFIRGPFLVVAPLATLGNWKREIETWTAMNCVVYHDSEGGSDIRAFIREQEFHFASEAHRRRGIYKFNVLVTSYQTLMMDAEFLDSIHWRYIVIDEAHKLKNREAKLLQVLHGFTWDSCLLMTGTPLQNGVFELWCLLNFIEPEKFPSQQEFYDEFGDLNTAEQVAQLHEQLRPYMLRRVKEDVEKSIPPKEETIVDVELTTMQKKYYRAIFERNRQFLNMGATGTVANLVNVEMELRKCCNHPFLIRGVEDKECAGFDEQLRMKILIQASGKTVLLDKLLTKFRQEQKKVLIFSQFKIMLDIIEDMCQLRGYSMERLDGSVRGNSRQAAIDRFNNPESDTFAFLLSTRAGGVGINLIAASVVILFDSDWNPQNDLQAVARCHRIGQTQSVNIYRLVTKKTYEAQMFEIASKKLGMHHAVFETGGVRNEFDGEDDSSGNMMSLMSLDRDKVEMMIRYGAYAIMGEEDEQDPENRAINELDIDHLLSTSRTIRYDPTKSGENAEGDEDNSADGDSDAKPATASQASALSFSKATFTSESADTTIDFNDEKFWEKVLGPKPVQVLMTKVQEGWLKTASQDDVKEFLLQLRELARAVVKERQRGKSLADADQVLAILIELKVTGCVIKGVVNVREVATEWLQVIERPRRRRSQDVGDQLMYLEFLDGPKDKPPKTKKGGARRKRTPKANGRSKEQKSDDEDLAEDEIDLPKRKKAARQASGGRSSRASSPSGRGLSGIHITLKRSKSTEDFGVVKVSSKINKVQKKLDKSPDDAESPSTPVKNKQPVQRQKTEEDDGEEHLSGSEDEEEEEHEDEEHLSGSEDEDEDEDAYEDEEEPEKPRGRPRKKARTSGKSRKAAKVSVDPQEDEEMWCRVCFSDQGFLDDPIVQCEKCSVAVHQYCYGIESVPEGDDPWFCDFCTESNGSSSDATCELCPLKRQKSAFKKTVEDKWVHVVCALWAPGVQFSDVERMSGVKHVVAAAEELKDSTCALCEQEGGCIKCMRGGCETYFHPLCGRETKGAYDMFMKEGGQLQAFCQKHRTHRKRS</sequence>
<feature type="compositionally biased region" description="Low complexity" evidence="12">
    <location>
        <begin position="399"/>
        <end position="421"/>
    </location>
</feature>
<evidence type="ECO:0000313" key="20">
    <source>
        <dbReference type="EMBL" id="KAG6970844.1"/>
    </source>
</evidence>
<dbReference type="SMART" id="SM00249">
    <property type="entry name" value="PHD"/>
    <property type="match status" value="2"/>
</dbReference>
<keyword evidence="3" id="KW-0677">Repeat</keyword>
<dbReference type="Pfam" id="PF00176">
    <property type="entry name" value="SNF2-rel_dom"/>
    <property type="match status" value="1"/>
</dbReference>
<feature type="compositionally biased region" description="Basic and acidic residues" evidence="12">
    <location>
        <begin position="136"/>
        <end position="158"/>
    </location>
</feature>
<feature type="compositionally biased region" description="Acidic residues" evidence="12">
    <location>
        <begin position="159"/>
        <end position="182"/>
    </location>
</feature>
<feature type="compositionally biased region" description="Low complexity" evidence="12">
    <location>
        <begin position="225"/>
        <end position="237"/>
    </location>
</feature>
<dbReference type="EMBL" id="JAENGZ010000065">
    <property type="protein sequence ID" value="KAG6970844.1"/>
    <property type="molecule type" value="Genomic_DNA"/>
</dbReference>
<dbReference type="PROSITE" id="PS51194">
    <property type="entry name" value="HELICASE_CTER"/>
    <property type="match status" value="1"/>
</dbReference>
<dbReference type="VEuPathDB" id="FungiDB:PC110_g91"/>
<dbReference type="SMART" id="SM00380">
    <property type="entry name" value="AP2"/>
    <property type="match status" value="1"/>
</dbReference>
<dbReference type="PROSITE" id="PS51805">
    <property type="entry name" value="EPHD"/>
    <property type="match status" value="1"/>
</dbReference>
<dbReference type="PROSITE" id="PS50016">
    <property type="entry name" value="ZF_PHD_2"/>
    <property type="match status" value="1"/>
</dbReference>
<feature type="compositionally biased region" description="Basic and acidic residues" evidence="12">
    <location>
        <begin position="108"/>
        <end position="120"/>
    </location>
</feature>
<accession>A0A8T1UUF6</accession>
<gene>
    <name evidence="20" type="ORF">JG687_00002399</name>
</gene>
<feature type="compositionally biased region" description="Polar residues" evidence="12">
    <location>
        <begin position="294"/>
        <end position="315"/>
    </location>
</feature>
<dbReference type="PROSITE" id="PS51032">
    <property type="entry name" value="AP2_ERF"/>
    <property type="match status" value="1"/>
</dbReference>
<dbReference type="SMART" id="SM00487">
    <property type="entry name" value="DEXDc"/>
    <property type="match status" value="1"/>
</dbReference>
<feature type="compositionally biased region" description="Basic residues" evidence="12">
    <location>
        <begin position="788"/>
        <end position="800"/>
    </location>
</feature>
<dbReference type="GO" id="GO:0003700">
    <property type="term" value="F:DNA-binding transcription factor activity"/>
    <property type="evidence" value="ECO:0007669"/>
    <property type="project" value="InterPro"/>
</dbReference>
<dbReference type="InterPro" id="IPR034732">
    <property type="entry name" value="EPHD"/>
</dbReference>
<feature type="compositionally biased region" description="Basic residues" evidence="12">
    <location>
        <begin position="829"/>
        <end position="839"/>
    </location>
</feature>
<feature type="region of interest" description="Disordered" evidence="12">
    <location>
        <begin position="1780"/>
        <end position="1981"/>
    </location>
</feature>
<dbReference type="InterPro" id="IPR000330">
    <property type="entry name" value="SNF2_N"/>
</dbReference>
<evidence type="ECO:0000256" key="4">
    <source>
        <dbReference type="ARBA" id="ARBA00022771"/>
    </source>
</evidence>
<dbReference type="CDD" id="cd18793">
    <property type="entry name" value="SF2_C_SNF"/>
    <property type="match status" value="1"/>
</dbReference>
<feature type="compositionally biased region" description="Basic residues" evidence="12">
    <location>
        <begin position="1960"/>
        <end position="1976"/>
    </location>
</feature>
<feature type="compositionally biased region" description="Acidic residues" evidence="12">
    <location>
        <begin position="1911"/>
        <end position="1932"/>
    </location>
</feature>
<keyword evidence="10" id="KW-0539">Nucleus</keyword>
<feature type="domain" description="PHD-type" evidence="14">
    <location>
        <begin position="1987"/>
        <end position="2039"/>
    </location>
</feature>
<dbReference type="SMART" id="SM00951">
    <property type="entry name" value="QLQ"/>
    <property type="match status" value="1"/>
</dbReference>
<dbReference type="GO" id="GO:0005524">
    <property type="term" value="F:ATP binding"/>
    <property type="evidence" value="ECO:0007669"/>
    <property type="project" value="InterPro"/>
</dbReference>
<evidence type="ECO:0000256" key="7">
    <source>
        <dbReference type="ARBA" id="ARBA00023015"/>
    </source>
</evidence>
<keyword evidence="6" id="KW-0862">Zinc</keyword>
<feature type="compositionally biased region" description="Polar residues" evidence="12">
    <location>
        <begin position="1894"/>
        <end position="1907"/>
    </location>
</feature>
<evidence type="ECO:0000256" key="3">
    <source>
        <dbReference type="ARBA" id="ARBA00022737"/>
    </source>
</evidence>
<dbReference type="InterPro" id="IPR001471">
    <property type="entry name" value="AP2/ERF_dom"/>
</dbReference>
<feature type="compositionally biased region" description="Basic residues" evidence="12">
    <location>
        <begin position="1792"/>
        <end position="1804"/>
    </location>
</feature>
<dbReference type="InterPro" id="IPR000953">
    <property type="entry name" value="Chromo/chromo_shadow_dom"/>
</dbReference>
<dbReference type="InterPro" id="IPR023780">
    <property type="entry name" value="Chromo_domain"/>
</dbReference>
<name>A0A8T1UUF6_9STRA</name>
<keyword evidence="2" id="KW-0479">Metal-binding</keyword>
<feature type="domain" description="AP2/ERF" evidence="15">
    <location>
        <begin position="640"/>
        <end position="698"/>
    </location>
</feature>
<dbReference type="PANTHER" id="PTHR45623:SF11">
    <property type="entry name" value="KISMET, ISOFORM C"/>
    <property type="match status" value="1"/>
</dbReference>
<dbReference type="PROSITE" id="PS51192">
    <property type="entry name" value="HELICASE_ATP_BIND_1"/>
    <property type="match status" value="1"/>
</dbReference>
<proteinExistence type="predicted"/>
<evidence type="ECO:0000259" key="14">
    <source>
        <dbReference type="PROSITE" id="PS50016"/>
    </source>
</evidence>
<dbReference type="PROSITE" id="PS50013">
    <property type="entry name" value="CHROMO_2"/>
    <property type="match status" value="2"/>
</dbReference>
<evidence type="ECO:0000256" key="12">
    <source>
        <dbReference type="SAM" id="MobiDB-lite"/>
    </source>
</evidence>
<dbReference type="PANTHER" id="PTHR45623">
    <property type="entry name" value="CHROMODOMAIN-HELICASE-DNA-BINDING PROTEIN 3-RELATED-RELATED"/>
    <property type="match status" value="1"/>
</dbReference>
<dbReference type="CDD" id="cd15571">
    <property type="entry name" value="ePHD"/>
    <property type="match status" value="1"/>
</dbReference>
<feature type="compositionally biased region" description="Polar residues" evidence="12">
    <location>
        <begin position="333"/>
        <end position="363"/>
    </location>
</feature>
<evidence type="ECO:0000259" key="16">
    <source>
        <dbReference type="PROSITE" id="PS51192"/>
    </source>
</evidence>
<keyword evidence="9" id="KW-0804">Transcription</keyword>
<evidence type="ECO:0000313" key="21">
    <source>
        <dbReference type="Proteomes" id="UP000688947"/>
    </source>
</evidence>
<evidence type="ECO:0000259" key="17">
    <source>
        <dbReference type="PROSITE" id="PS51194"/>
    </source>
</evidence>
<dbReference type="InterPro" id="IPR019787">
    <property type="entry name" value="Znf_PHD-finger"/>
</dbReference>
<feature type="domain" description="Chromo" evidence="13">
    <location>
        <begin position="869"/>
        <end position="939"/>
    </location>
</feature>
<organism evidence="20 21">
    <name type="scientific">Phytophthora cactorum</name>
    <dbReference type="NCBI Taxonomy" id="29920"/>
    <lineage>
        <taxon>Eukaryota</taxon>
        <taxon>Sar</taxon>
        <taxon>Stramenopiles</taxon>
        <taxon>Oomycota</taxon>
        <taxon>Peronosporomycetes</taxon>
        <taxon>Peronosporales</taxon>
        <taxon>Peronosporaceae</taxon>
        <taxon>Phytophthora</taxon>
    </lineage>
</organism>
<dbReference type="GO" id="GO:0003677">
    <property type="term" value="F:DNA binding"/>
    <property type="evidence" value="ECO:0007669"/>
    <property type="project" value="UniProtKB-KW"/>
</dbReference>
<keyword evidence="4 11" id="KW-0863">Zinc-finger</keyword>
<feature type="compositionally biased region" description="Basic and acidic residues" evidence="12">
    <location>
        <begin position="51"/>
        <end position="70"/>
    </location>
</feature>
<protein>
    <recommendedName>
        <fullName evidence="22">Chromodomain-helicase-DNA-binding protein 7</fullName>
    </recommendedName>
</protein>
<evidence type="ECO:0000256" key="10">
    <source>
        <dbReference type="ARBA" id="ARBA00023242"/>
    </source>
</evidence>
<evidence type="ECO:0000256" key="1">
    <source>
        <dbReference type="ARBA" id="ARBA00004123"/>
    </source>
</evidence>
<dbReference type="PROSITE" id="PS51666">
    <property type="entry name" value="QLQ"/>
    <property type="match status" value="1"/>
</dbReference>
<dbReference type="InterPro" id="IPR019786">
    <property type="entry name" value="Zinc_finger_PHD-type_CS"/>
</dbReference>
<keyword evidence="8" id="KW-0238">DNA-binding</keyword>
<feature type="region of interest" description="Disordered" evidence="12">
    <location>
        <begin position="767"/>
        <end position="839"/>
    </location>
</feature>
<dbReference type="InterPro" id="IPR001965">
    <property type="entry name" value="Znf_PHD"/>
</dbReference>
<dbReference type="Pfam" id="PF00385">
    <property type="entry name" value="Chromo"/>
    <property type="match status" value="1"/>
</dbReference>
<dbReference type="GO" id="GO:0005634">
    <property type="term" value="C:nucleus"/>
    <property type="evidence" value="ECO:0007669"/>
    <property type="project" value="UniProtKB-SubCell"/>
</dbReference>
<evidence type="ECO:0000259" key="15">
    <source>
        <dbReference type="PROSITE" id="PS51032"/>
    </source>
</evidence>
<comment type="caution">
    <text evidence="20">The sequence shown here is derived from an EMBL/GenBank/DDBJ whole genome shotgun (WGS) entry which is preliminary data.</text>
</comment>
<dbReference type="InterPro" id="IPR014978">
    <property type="entry name" value="Gln-Leu-Gln_QLQ"/>
</dbReference>
<dbReference type="InterPro" id="IPR001650">
    <property type="entry name" value="Helicase_C-like"/>
</dbReference>
<evidence type="ECO:0000256" key="11">
    <source>
        <dbReference type="PROSITE-ProRule" id="PRU00146"/>
    </source>
</evidence>
<dbReference type="PROSITE" id="PS01359">
    <property type="entry name" value="ZF_PHD_1"/>
    <property type="match status" value="1"/>
</dbReference>
<feature type="compositionally biased region" description="Low complexity" evidence="12">
    <location>
        <begin position="124"/>
        <end position="135"/>
    </location>
</feature>
<evidence type="ECO:0000256" key="2">
    <source>
        <dbReference type="ARBA" id="ARBA00022723"/>
    </source>
</evidence>
<dbReference type="Pfam" id="PF13832">
    <property type="entry name" value="zf-HC5HC2H_2"/>
    <property type="match status" value="1"/>
</dbReference>
<dbReference type="GO" id="GO:0003682">
    <property type="term" value="F:chromatin binding"/>
    <property type="evidence" value="ECO:0007669"/>
    <property type="project" value="TreeGrafter"/>
</dbReference>
<evidence type="ECO:0000256" key="5">
    <source>
        <dbReference type="ARBA" id="ARBA00022801"/>
    </source>
</evidence>
<dbReference type="InterPro" id="IPR049730">
    <property type="entry name" value="SNF2/RAD54-like_C"/>
</dbReference>
<reference evidence="20" key="1">
    <citation type="submission" date="2021-01" db="EMBL/GenBank/DDBJ databases">
        <title>Phytophthora aleatoria, a newly-described species from Pinus radiata is distinct from Phytophthora cactorum isolates based on comparative genomics.</title>
        <authorList>
            <person name="Mcdougal R."/>
            <person name="Panda P."/>
            <person name="Williams N."/>
            <person name="Studholme D.J."/>
        </authorList>
    </citation>
    <scope>NUCLEOTIDE SEQUENCE</scope>
    <source>
        <strain evidence="20">NZFS 3830</strain>
    </source>
</reference>
<dbReference type="OrthoDB" id="5857104at2759"/>
<dbReference type="Pfam" id="PF08880">
    <property type="entry name" value="QLQ"/>
    <property type="match status" value="1"/>
</dbReference>
<dbReference type="CDD" id="cd15492">
    <property type="entry name" value="PHD_BRPF_JADE_like"/>
    <property type="match status" value="1"/>
</dbReference>
<feature type="domain" description="Chromo" evidence="13">
    <location>
        <begin position="959"/>
        <end position="1036"/>
    </location>
</feature>
<evidence type="ECO:0008006" key="22">
    <source>
        <dbReference type="Google" id="ProtNLM"/>
    </source>
</evidence>
<feature type="domain" description="PHD-type" evidence="19">
    <location>
        <begin position="2045"/>
        <end position="2157"/>
    </location>
</feature>
<dbReference type="Proteomes" id="UP000688947">
    <property type="component" value="Unassembled WGS sequence"/>
</dbReference>
<dbReference type="SMART" id="SM00298">
    <property type="entry name" value="CHROMO"/>
    <property type="match status" value="2"/>
</dbReference>
<feature type="region of interest" description="Disordered" evidence="12">
    <location>
        <begin position="379"/>
        <end position="451"/>
    </location>
</feature>
<feature type="compositionally biased region" description="Acidic residues" evidence="12">
    <location>
        <begin position="1815"/>
        <end position="1825"/>
    </location>
</feature>
<dbReference type="InterPro" id="IPR014001">
    <property type="entry name" value="Helicase_ATP-bd"/>
</dbReference>
<feature type="compositionally biased region" description="Basic and acidic residues" evidence="12">
    <location>
        <begin position="244"/>
        <end position="261"/>
    </location>
</feature>
<dbReference type="Pfam" id="PF00271">
    <property type="entry name" value="Helicase_C"/>
    <property type="match status" value="1"/>
</dbReference>
<feature type="domain" description="QLQ" evidence="18">
    <location>
        <begin position="726"/>
        <end position="761"/>
    </location>
</feature>
<evidence type="ECO:0000259" key="18">
    <source>
        <dbReference type="PROSITE" id="PS51666"/>
    </source>
</evidence>
<keyword evidence="5" id="KW-0378">Hydrolase</keyword>
<feature type="region of interest" description="Disordered" evidence="12">
    <location>
        <begin position="51"/>
        <end position="363"/>
    </location>
</feature>
<feature type="compositionally biased region" description="Polar residues" evidence="12">
    <location>
        <begin position="422"/>
        <end position="436"/>
    </location>
</feature>
<dbReference type="GO" id="GO:0000785">
    <property type="term" value="C:chromatin"/>
    <property type="evidence" value="ECO:0007669"/>
    <property type="project" value="TreeGrafter"/>
</dbReference>
<comment type="subcellular location">
    <subcellularLocation>
        <location evidence="1">Nucleus</location>
    </subcellularLocation>
</comment>
<feature type="compositionally biased region" description="Acidic residues" evidence="12">
    <location>
        <begin position="1623"/>
        <end position="1634"/>
    </location>
</feature>
<evidence type="ECO:0000259" key="13">
    <source>
        <dbReference type="PROSITE" id="PS50013"/>
    </source>
</evidence>
<feature type="compositionally biased region" description="Acidic residues" evidence="12">
    <location>
        <begin position="804"/>
        <end position="816"/>
    </location>
</feature>
<keyword evidence="7" id="KW-0805">Transcription regulation</keyword>
<evidence type="ECO:0000256" key="9">
    <source>
        <dbReference type="ARBA" id="ARBA00023163"/>
    </source>
</evidence>
<dbReference type="CDD" id="cd17995">
    <property type="entry name" value="DEXHc_CHD6_7_8_9"/>
    <property type="match status" value="1"/>
</dbReference>
<dbReference type="GO" id="GO:0140658">
    <property type="term" value="F:ATP-dependent chromatin remodeler activity"/>
    <property type="evidence" value="ECO:0007669"/>
    <property type="project" value="TreeGrafter"/>
</dbReference>
<dbReference type="GO" id="GO:0008270">
    <property type="term" value="F:zinc ion binding"/>
    <property type="evidence" value="ECO:0007669"/>
    <property type="project" value="UniProtKB-KW"/>
</dbReference>
<evidence type="ECO:0000256" key="8">
    <source>
        <dbReference type="ARBA" id="ARBA00023125"/>
    </source>
</evidence>
<dbReference type="SMART" id="SM00490">
    <property type="entry name" value="HELICc"/>
    <property type="match status" value="1"/>
</dbReference>